<dbReference type="Proteomes" id="UP000198327">
    <property type="component" value="Unassembled WGS sequence"/>
</dbReference>
<dbReference type="RefSeq" id="WP_141136455.1">
    <property type="nucleotide sequence ID" value="NZ_FZOW01000003.1"/>
</dbReference>
<sequence>MTAPTMPSLTCDQVRAEIEEMERQFHEQMRKPASCDIFDGNWTWDTRQHVAGEISGNAEEILNDTGTAEIKMFGDHKLAEWIDDELDDEEDVHVRIVVSGVQWTGIVQDVVEQGTADGQEYFILKCISEYEHMKRVVCYCNPFFPAEFQFPKLWAYAGPSVTGVKTLLFLNLLRRFAPLWALPEDLFNPQNWLNNLNPANWPIVVLPGNVLTDTSMWTVLSTRMGMFHDVVAPTLSDAQLRIVLKRWFPGDPQPAPTHFTLTQPTLTVDVVDQSGYCGPSGTLLDGLLHFAKSVADDYINEVSTQFSYNVNQPEYDLTGFLGTIKEPWTAFRKAHKTGATGIVEWERHRLKSNASIAVTGGHSPDWVNTGLKLLVNGVLGYIGAMFGNPGLTLGLFDSVVEDVVLAFHRVGNPVRQAKMGLRGPPLGETFESSGGTGFSLSALQAIRVAMWRSRPMQTFKFTVRNGAPYWVGLDMDLGDRSSFEHGRRKKLHVERMHSRKCSWDRGSDADWTCSLGDDKPVDQPGAILARQLEQVRHIAASIGVSS</sequence>
<feature type="domain" description="Gp28/Gp37-like" evidence="1">
    <location>
        <begin position="36"/>
        <end position="517"/>
    </location>
</feature>
<evidence type="ECO:0000259" key="1">
    <source>
        <dbReference type="Pfam" id="PF14594"/>
    </source>
</evidence>
<accession>A0A239FQ04</accession>
<organism evidence="2 3">
    <name type="scientific">Rhodococcoides kyotonense</name>
    <dbReference type="NCBI Taxonomy" id="398843"/>
    <lineage>
        <taxon>Bacteria</taxon>
        <taxon>Bacillati</taxon>
        <taxon>Actinomycetota</taxon>
        <taxon>Actinomycetes</taxon>
        <taxon>Mycobacteriales</taxon>
        <taxon>Nocardiaceae</taxon>
        <taxon>Rhodococcoides</taxon>
    </lineage>
</organism>
<dbReference type="EMBL" id="FZOW01000003">
    <property type="protein sequence ID" value="SNS57994.1"/>
    <property type="molecule type" value="Genomic_DNA"/>
</dbReference>
<gene>
    <name evidence="2" type="ORF">SAMN05421642_103368</name>
</gene>
<evidence type="ECO:0000313" key="2">
    <source>
        <dbReference type="EMBL" id="SNS57994.1"/>
    </source>
</evidence>
<reference evidence="3" key="1">
    <citation type="submission" date="2017-06" db="EMBL/GenBank/DDBJ databases">
        <authorList>
            <person name="Varghese N."/>
            <person name="Submissions S."/>
        </authorList>
    </citation>
    <scope>NUCLEOTIDE SEQUENCE [LARGE SCALE GENOMIC DNA]</scope>
    <source>
        <strain evidence="3">JCM 23211</strain>
    </source>
</reference>
<keyword evidence="3" id="KW-1185">Reference proteome</keyword>
<dbReference type="OrthoDB" id="4410004at2"/>
<protein>
    <recommendedName>
        <fullName evidence="1">Gp28/Gp37-like domain-containing protein</fullName>
    </recommendedName>
</protein>
<dbReference type="AlphaFoldDB" id="A0A239FQ04"/>
<proteinExistence type="predicted"/>
<dbReference type="InterPro" id="IPR029432">
    <property type="entry name" value="Gp28/Gp37-like_dom"/>
</dbReference>
<evidence type="ECO:0000313" key="3">
    <source>
        <dbReference type="Proteomes" id="UP000198327"/>
    </source>
</evidence>
<dbReference type="Pfam" id="PF14594">
    <property type="entry name" value="Sipho_Gp37"/>
    <property type="match status" value="1"/>
</dbReference>
<name>A0A239FQ04_9NOCA</name>